<feature type="region of interest" description="Disordered" evidence="7">
    <location>
        <begin position="441"/>
        <end position="472"/>
    </location>
</feature>
<feature type="transmembrane region" description="Helical" evidence="8">
    <location>
        <begin position="194"/>
        <end position="214"/>
    </location>
</feature>
<evidence type="ECO:0000256" key="1">
    <source>
        <dbReference type="ARBA" id="ARBA00004651"/>
    </source>
</evidence>
<feature type="transmembrane region" description="Helical" evidence="8">
    <location>
        <begin position="327"/>
        <end position="346"/>
    </location>
</feature>
<feature type="transmembrane region" description="Helical" evidence="8">
    <location>
        <begin position="296"/>
        <end position="315"/>
    </location>
</feature>
<dbReference type="Gene3D" id="1.20.1720.10">
    <property type="entry name" value="Multidrug resistance protein D"/>
    <property type="match status" value="1"/>
</dbReference>
<keyword evidence="11" id="KW-1185">Reference proteome</keyword>
<dbReference type="PANTHER" id="PTHR42718">
    <property type="entry name" value="MAJOR FACILITATOR SUPERFAMILY MULTIDRUG TRANSPORTER MFSC"/>
    <property type="match status" value="1"/>
</dbReference>
<dbReference type="GO" id="GO:0005886">
    <property type="term" value="C:plasma membrane"/>
    <property type="evidence" value="ECO:0007669"/>
    <property type="project" value="UniProtKB-SubCell"/>
</dbReference>
<evidence type="ECO:0000259" key="9">
    <source>
        <dbReference type="PROSITE" id="PS50850"/>
    </source>
</evidence>
<sequence length="579" mass="63621">MNTKAKLTIAAMAISIFLCMLDTTVMNIALPAIQSGLNISLENLSWAINVYTIVFAVFTIPLGRIADIFGRNKVYVLGLVLFGLGSLFSGFSNSAELLVAGRGIQSLGAAVIFPTSMTIGISMTNMANRRNVIAALGITQGLSSALGPTIGGIVTQYMGWRWIFFVNVPLILIDLVLCLALLQFKNENRSNSKIDWLGMLLSMGALLSITLALVKGNDWGWTSSSTIGLIIAFVFFFVLFILAERKVKDPMVRLDLFKNRQFDGAALGIVMTGVLLVAIMVIMPSFFTKVLDKSELMAALMITPTSVMIFIWAPIAGSVLEKIGPRLLIFIGMLLMACGYSSFLWIDPTQYMQILIALLFVGAGFGMIAGPVMILGAADFTGEMLTASQSVMGVLRQIGTVLAVAIFVSALSANISSAKSTALNDADYYIQKMDVSQQVKDSMRKKTHEQFKNSGDADSVQTKQSSSFVSKKQRQQIIEETYQKVMSKEPKNLPIQVKQVIYTRVTVQVDKKIKDTNSKVTNVVSKIKSNTKNLIVEAFIRPYKITFPFTVLAMLIALLFEEKRSYLKVKQQQLKQDIK</sequence>
<dbReference type="KEGG" id="pce:PECL_183"/>
<feature type="transmembrane region" description="Helical" evidence="8">
    <location>
        <begin position="264"/>
        <end position="284"/>
    </location>
</feature>
<evidence type="ECO:0000256" key="4">
    <source>
        <dbReference type="ARBA" id="ARBA00022692"/>
    </source>
</evidence>
<feature type="domain" description="Major facilitator superfamily (MFS) profile" evidence="9">
    <location>
        <begin position="8"/>
        <end position="444"/>
    </location>
</feature>
<dbReference type="GO" id="GO:0022857">
    <property type="term" value="F:transmembrane transporter activity"/>
    <property type="evidence" value="ECO:0007669"/>
    <property type="project" value="InterPro"/>
</dbReference>
<feature type="transmembrane region" description="Helical" evidence="8">
    <location>
        <begin position="543"/>
        <end position="560"/>
    </location>
</feature>
<keyword evidence="3" id="KW-1003">Cell membrane</keyword>
<feature type="transmembrane region" description="Helical" evidence="8">
    <location>
        <begin position="160"/>
        <end position="182"/>
    </location>
</feature>
<accession>G8PA67</accession>
<evidence type="ECO:0000256" key="7">
    <source>
        <dbReference type="SAM" id="MobiDB-lite"/>
    </source>
</evidence>
<keyword evidence="4 8" id="KW-0812">Transmembrane</keyword>
<keyword evidence="2" id="KW-0813">Transport</keyword>
<dbReference type="SUPFAM" id="SSF103473">
    <property type="entry name" value="MFS general substrate transporter"/>
    <property type="match status" value="2"/>
</dbReference>
<evidence type="ECO:0000256" key="3">
    <source>
        <dbReference type="ARBA" id="ARBA00022475"/>
    </source>
</evidence>
<dbReference type="PRINTS" id="PR01036">
    <property type="entry name" value="TCRTETB"/>
</dbReference>
<dbReference type="PROSITE" id="PS50850">
    <property type="entry name" value="MFS"/>
    <property type="match status" value="1"/>
</dbReference>
<dbReference type="PANTHER" id="PTHR42718:SF46">
    <property type="entry name" value="BLR6921 PROTEIN"/>
    <property type="match status" value="1"/>
</dbReference>
<proteinExistence type="predicted"/>
<dbReference type="Gene3D" id="1.20.1250.20">
    <property type="entry name" value="MFS general substrate transporter like domains"/>
    <property type="match status" value="1"/>
</dbReference>
<dbReference type="Pfam" id="PF07690">
    <property type="entry name" value="MFS_1"/>
    <property type="match status" value="1"/>
</dbReference>
<dbReference type="eggNOG" id="COG0477">
    <property type="taxonomic scope" value="Bacteria"/>
</dbReference>
<gene>
    <name evidence="10" type="ordered locus">PECL_183</name>
</gene>
<feature type="transmembrane region" description="Helical" evidence="8">
    <location>
        <begin position="398"/>
        <end position="415"/>
    </location>
</feature>
<dbReference type="CDD" id="cd17321">
    <property type="entry name" value="MFS_MMR_MDR_like"/>
    <property type="match status" value="1"/>
</dbReference>
<feature type="transmembrane region" description="Helical" evidence="8">
    <location>
        <begin position="103"/>
        <end position="121"/>
    </location>
</feature>
<dbReference type="eggNOG" id="COG2211">
    <property type="taxonomic scope" value="Bacteria"/>
</dbReference>
<dbReference type="RefSeq" id="WP_014214704.1">
    <property type="nucleotide sequence ID" value="NC_016605.1"/>
</dbReference>
<dbReference type="InterPro" id="IPR004638">
    <property type="entry name" value="EmrB-like"/>
</dbReference>
<dbReference type="Proteomes" id="UP000005444">
    <property type="component" value="Chromosome"/>
</dbReference>
<keyword evidence="5 8" id="KW-1133">Transmembrane helix</keyword>
<keyword evidence="6 8" id="KW-0472">Membrane</keyword>
<evidence type="ECO:0000256" key="5">
    <source>
        <dbReference type="ARBA" id="ARBA00022989"/>
    </source>
</evidence>
<dbReference type="HOGENOM" id="CLU_000960_28_3_9"/>
<protein>
    <submittedName>
        <fullName evidence="10">H+ antiporter-2 family protein</fullName>
    </submittedName>
</protein>
<feature type="transmembrane region" description="Helical" evidence="8">
    <location>
        <begin position="7"/>
        <end position="32"/>
    </location>
</feature>
<dbReference type="STRING" id="701521.PECL_183"/>
<organism evidence="10 11">
    <name type="scientific">Pediococcus claussenii (strain ATCC BAA-344 / DSM 14800 / JCM 18046 / KCTC 3811 / LMG 21948 / P06)</name>
    <dbReference type="NCBI Taxonomy" id="701521"/>
    <lineage>
        <taxon>Bacteria</taxon>
        <taxon>Bacillati</taxon>
        <taxon>Bacillota</taxon>
        <taxon>Bacilli</taxon>
        <taxon>Lactobacillales</taxon>
        <taxon>Lactobacillaceae</taxon>
        <taxon>Pediococcus</taxon>
    </lineage>
</organism>
<name>G8PA67_PEDCP</name>
<feature type="transmembrane region" description="Helical" evidence="8">
    <location>
        <begin position="133"/>
        <end position="154"/>
    </location>
</feature>
<dbReference type="EMBL" id="CP003137">
    <property type="protein sequence ID" value="AEV94506.1"/>
    <property type="molecule type" value="Genomic_DNA"/>
</dbReference>
<dbReference type="NCBIfam" id="TIGR00711">
    <property type="entry name" value="efflux_EmrB"/>
    <property type="match status" value="1"/>
</dbReference>
<evidence type="ECO:0000256" key="8">
    <source>
        <dbReference type="SAM" id="Phobius"/>
    </source>
</evidence>
<evidence type="ECO:0000256" key="6">
    <source>
        <dbReference type="ARBA" id="ARBA00023136"/>
    </source>
</evidence>
<feature type="compositionally biased region" description="Polar residues" evidence="7">
    <location>
        <begin position="459"/>
        <end position="472"/>
    </location>
</feature>
<evidence type="ECO:0000313" key="11">
    <source>
        <dbReference type="Proteomes" id="UP000005444"/>
    </source>
</evidence>
<dbReference type="InterPro" id="IPR036259">
    <property type="entry name" value="MFS_trans_sf"/>
</dbReference>
<dbReference type="PATRIC" id="fig|701521.8.peg.172"/>
<feature type="transmembrane region" description="Helical" evidence="8">
    <location>
        <begin position="352"/>
        <end position="377"/>
    </location>
</feature>
<dbReference type="InterPro" id="IPR011701">
    <property type="entry name" value="MFS"/>
</dbReference>
<evidence type="ECO:0000313" key="10">
    <source>
        <dbReference type="EMBL" id="AEV94506.1"/>
    </source>
</evidence>
<feature type="transmembrane region" description="Helical" evidence="8">
    <location>
        <begin position="74"/>
        <end position="91"/>
    </location>
</feature>
<feature type="transmembrane region" description="Helical" evidence="8">
    <location>
        <begin position="226"/>
        <end position="243"/>
    </location>
</feature>
<reference evidence="10 11" key="1">
    <citation type="journal article" date="2012" name="J. Bacteriol.">
        <title>Complete Genome Sequence of the Beer Spoilage Organism Pediococcus claussenii ATCC BAA-344T.</title>
        <authorList>
            <person name="Pittet V."/>
            <person name="Abegunde T."/>
            <person name="Marfleet T."/>
            <person name="Haakensen M."/>
            <person name="Morrow K."/>
            <person name="Jayaprakash T."/>
            <person name="Schroeder K."/>
            <person name="Trost B."/>
            <person name="Byrns S."/>
            <person name="Bergsveinson J."/>
            <person name="Kusalik A."/>
            <person name="Ziola B."/>
        </authorList>
    </citation>
    <scope>NUCLEOTIDE SEQUENCE [LARGE SCALE GENOMIC DNA]</scope>
    <source>
        <strain evidence="10 11">ATCC BAA-344</strain>
    </source>
</reference>
<feature type="transmembrane region" description="Helical" evidence="8">
    <location>
        <begin position="44"/>
        <end position="62"/>
    </location>
</feature>
<evidence type="ECO:0000256" key="2">
    <source>
        <dbReference type="ARBA" id="ARBA00022448"/>
    </source>
</evidence>
<comment type="subcellular location">
    <subcellularLocation>
        <location evidence="1">Cell membrane</location>
        <topology evidence="1">Multi-pass membrane protein</topology>
    </subcellularLocation>
</comment>
<dbReference type="InterPro" id="IPR020846">
    <property type="entry name" value="MFS_dom"/>
</dbReference>
<dbReference type="AlphaFoldDB" id="G8PA67"/>
<feature type="compositionally biased region" description="Basic and acidic residues" evidence="7">
    <location>
        <begin position="441"/>
        <end position="451"/>
    </location>
</feature>